<reference evidence="2 3" key="1">
    <citation type="submission" date="2019-05" db="EMBL/GenBank/DDBJ databases">
        <authorList>
            <consortium name="Pathogen Informatics"/>
        </authorList>
    </citation>
    <scope>NUCLEOTIDE SEQUENCE [LARGE SCALE GENOMIC DNA]</scope>
    <source>
        <strain evidence="2 3">NCTC11062</strain>
    </source>
</reference>
<keyword evidence="1" id="KW-1133">Transmembrane helix</keyword>
<feature type="transmembrane region" description="Helical" evidence="1">
    <location>
        <begin position="80"/>
        <end position="112"/>
    </location>
</feature>
<dbReference type="PIRSF" id="PIRSF016789">
    <property type="entry name" value="DUF454"/>
    <property type="match status" value="1"/>
</dbReference>
<dbReference type="EC" id="1.1.1.85" evidence="2"/>
<name>A0A4U9YNS7_STRAP</name>
<keyword evidence="1" id="KW-0472">Membrane</keyword>
<dbReference type="GO" id="GO:0005886">
    <property type="term" value="C:plasma membrane"/>
    <property type="evidence" value="ECO:0007669"/>
    <property type="project" value="TreeGrafter"/>
</dbReference>
<dbReference type="AlphaFoldDB" id="A0A4U9YNS7"/>
<dbReference type="EMBL" id="CABEID010000001">
    <property type="protein sequence ID" value="VTS28558.1"/>
    <property type="molecule type" value="Genomic_DNA"/>
</dbReference>
<proteinExistence type="predicted"/>
<evidence type="ECO:0000313" key="2">
    <source>
        <dbReference type="EMBL" id="VTS28558.1"/>
    </source>
</evidence>
<accession>A0A4U9YNS7</accession>
<dbReference type="PANTHER" id="PTHR35813:SF1">
    <property type="entry name" value="INNER MEMBRANE PROTEIN YBAN"/>
    <property type="match status" value="1"/>
</dbReference>
<dbReference type="PANTHER" id="PTHR35813">
    <property type="entry name" value="INNER MEMBRANE PROTEIN YBAN"/>
    <property type="match status" value="1"/>
</dbReference>
<feature type="transmembrane region" description="Helical" evidence="1">
    <location>
        <begin position="6"/>
        <end position="38"/>
    </location>
</feature>
<dbReference type="InterPro" id="IPR007401">
    <property type="entry name" value="DUF454"/>
</dbReference>
<evidence type="ECO:0000256" key="1">
    <source>
        <dbReference type="SAM" id="Phobius"/>
    </source>
</evidence>
<dbReference type="GO" id="GO:0003862">
    <property type="term" value="F:3-isopropylmalate dehydrogenase activity"/>
    <property type="evidence" value="ECO:0007669"/>
    <property type="project" value="UniProtKB-EC"/>
</dbReference>
<keyword evidence="1" id="KW-0812">Transmembrane</keyword>
<organism evidence="2 3">
    <name type="scientific">Streptococcus anginosus</name>
    <dbReference type="NCBI Taxonomy" id="1328"/>
    <lineage>
        <taxon>Bacteria</taxon>
        <taxon>Bacillati</taxon>
        <taxon>Bacillota</taxon>
        <taxon>Bacilli</taxon>
        <taxon>Lactobacillales</taxon>
        <taxon>Streptococcaceae</taxon>
        <taxon>Streptococcus</taxon>
        <taxon>Streptococcus anginosus group</taxon>
    </lineage>
</organism>
<dbReference type="Proteomes" id="UP000403538">
    <property type="component" value="Unassembled WGS sequence"/>
</dbReference>
<gene>
    <name evidence="2" type="primary">ybaN</name>
    <name evidence="2" type="ORF">NCTC11062_00702</name>
</gene>
<evidence type="ECO:0000313" key="3">
    <source>
        <dbReference type="Proteomes" id="UP000403538"/>
    </source>
</evidence>
<keyword evidence="2" id="KW-0560">Oxidoreductase</keyword>
<sequence length="119" mass="13844">MQIFYLMIGFISVGLALLGVALSLLPTTPFLLLAIACFSRFSKRFEKWLYHTKLYQIYVADFRETGAIARERKRKILISIYILMGISIFFAPLIWVKFALAALTLFMTYYLFKVIPDKE</sequence>
<protein>
    <submittedName>
        <fullName evidence="2">3-isopropylmalate dehydrogenase</fullName>
        <ecNumber evidence="2">1.1.1.85</ecNumber>
    </submittedName>
</protein>
<dbReference type="Pfam" id="PF04304">
    <property type="entry name" value="DUF454"/>
    <property type="match status" value="1"/>
</dbReference>
<dbReference type="RefSeq" id="WP_126406809.1">
    <property type="nucleotide sequence ID" value="NZ_CABEID010000001.1"/>
</dbReference>